<dbReference type="OrthoDB" id="6614653at2759"/>
<dbReference type="Pfam" id="PF06172">
    <property type="entry name" value="Cupin_5"/>
    <property type="match status" value="1"/>
</dbReference>
<dbReference type="InterPro" id="IPR039935">
    <property type="entry name" value="YML079W-like"/>
</dbReference>
<proteinExistence type="predicted"/>
<keyword evidence="1" id="KW-0732">Signal</keyword>
<feature type="domain" description="DUF985" evidence="2">
    <location>
        <begin position="32"/>
        <end position="160"/>
    </location>
</feature>
<evidence type="ECO:0000259" key="2">
    <source>
        <dbReference type="Pfam" id="PF06172"/>
    </source>
</evidence>
<sequence length="175" mass="19425">MLFRSGFALVAALTALPTCLAEGKPINQRTAQEVVDKLKLLPNPEKGYYLQTFEDPDRVNNRSVSTLIYYLLEGSAGNSRWHRVPDATEIWHYYAGAPLTLSLSHDDGTPTEKHVLGPDVFNNQAPFVVIPKGMWQSARSSGNWTLVGNTVAPGFLTSDLQPEGWRPKGDCKVRR</sequence>
<dbReference type="PANTHER" id="PTHR33387">
    <property type="entry name" value="RMLC-LIKE JELLY ROLL FOLD PROTEIN"/>
    <property type="match status" value="1"/>
</dbReference>
<evidence type="ECO:0000256" key="1">
    <source>
        <dbReference type="SAM" id="SignalP"/>
    </source>
</evidence>
<dbReference type="Proteomes" id="UP000039046">
    <property type="component" value="Unassembled WGS sequence"/>
</dbReference>
<dbReference type="CDD" id="cd06121">
    <property type="entry name" value="cupin_YML079wp"/>
    <property type="match status" value="1"/>
</dbReference>
<gene>
    <name evidence="3" type="ORF">VHEMI00018</name>
</gene>
<accession>A0A0A1T376</accession>
<dbReference type="InterPro" id="IPR014710">
    <property type="entry name" value="RmlC-like_jellyroll"/>
</dbReference>
<protein>
    <submittedName>
        <fullName evidence="3">Putative RmlC-like jelly roll fold protein</fullName>
    </submittedName>
</protein>
<feature type="chain" id="PRO_5001979333" evidence="1">
    <location>
        <begin position="22"/>
        <end position="175"/>
    </location>
</feature>
<dbReference type="EMBL" id="CDHN01000001">
    <property type="protein sequence ID" value="CEJ79799.1"/>
    <property type="molecule type" value="Genomic_DNA"/>
</dbReference>
<name>A0A0A1T376_9HYPO</name>
<dbReference type="InterPro" id="IPR009327">
    <property type="entry name" value="Cupin_DUF985"/>
</dbReference>
<evidence type="ECO:0000313" key="4">
    <source>
        <dbReference type="Proteomes" id="UP000039046"/>
    </source>
</evidence>
<dbReference type="SUPFAM" id="SSF51182">
    <property type="entry name" value="RmlC-like cupins"/>
    <property type="match status" value="1"/>
</dbReference>
<dbReference type="AlphaFoldDB" id="A0A0A1T376"/>
<keyword evidence="4" id="KW-1185">Reference proteome</keyword>
<feature type="signal peptide" evidence="1">
    <location>
        <begin position="1"/>
        <end position="21"/>
    </location>
</feature>
<dbReference type="Gene3D" id="2.60.120.10">
    <property type="entry name" value="Jelly Rolls"/>
    <property type="match status" value="1"/>
</dbReference>
<dbReference type="PANTHER" id="PTHR33387:SF3">
    <property type="entry name" value="DUF985 DOMAIN-CONTAINING PROTEIN"/>
    <property type="match status" value="1"/>
</dbReference>
<evidence type="ECO:0000313" key="3">
    <source>
        <dbReference type="EMBL" id="CEJ79799.1"/>
    </source>
</evidence>
<dbReference type="HOGENOM" id="CLU_088365_1_0_1"/>
<organism evidence="3 4">
    <name type="scientific">[Torrubiella] hemipterigena</name>
    <dbReference type="NCBI Taxonomy" id="1531966"/>
    <lineage>
        <taxon>Eukaryota</taxon>
        <taxon>Fungi</taxon>
        <taxon>Dikarya</taxon>
        <taxon>Ascomycota</taxon>
        <taxon>Pezizomycotina</taxon>
        <taxon>Sordariomycetes</taxon>
        <taxon>Hypocreomycetidae</taxon>
        <taxon>Hypocreales</taxon>
        <taxon>Clavicipitaceae</taxon>
        <taxon>Clavicipitaceae incertae sedis</taxon>
        <taxon>'Torrubiella' clade</taxon>
    </lineage>
</organism>
<reference evidence="3 4" key="1">
    <citation type="journal article" date="2015" name="Genome Announc.">
        <title>Draft Genome Sequence and Gene Annotation of the Entomopathogenic Fungus Verticillium hemipterigenum.</title>
        <authorList>
            <person name="Horn F."/>
            <person name="Habel A."/>
            <person name="Scharf D.H."/>
            <person name="Dworschak J."/>
            <person name="Brakhage A.A."/>
            <person name="Guthke R."/>
            <person name="Hertweck C."/>
            <person name="Linde J."/>
        </authorList>
    </citation>
    <scope>NUCLEOTIDE SEQUENCE [LARGE SCALE GENOMIC DNA]</scope>
</reference>
<dbReference type="InterPro" id="IPR011051">
    <property type="entry name" value="RmlC_Cupin_sf"/>
</dbReference>